<feature type="transmembrane region" description="Helical" evidence="10">
    <location>
        <begin position="340"/>
        <end position="361"/>
    </location>
</feature>
<dbReference type="GO" id="GO:0005886">
    <property type="term" value="C:plasma membrane"/>
    <property type="evidence" value="ECO:0007669"/>
    <property type="project" value="UniProtKB-SubCell"/>
</dbReference>
<evidence type="ECO:0000256" key="4">
    <source>
        <dbReference type="ARBA" id="ARBA00022475"/>
    </source>
</evidence>
<proteinExistence type="inferred from homology"/>
<dbReference type="InterPro" id="IPR005672">
    <property type="entry name" value="Phosphate_PstA"/>
</dbReference>
<dbReference type="PROSITE" id="PS50928">
    <property type="entry name" value="ABC_TM1"/>
    <property type="match status" value="1"/>
</dbReference>
<feature type="region of interest" description="Disordered" evidence="9">
    <location>
        <begin position="368"/>
        <end position="405"/>
    </location>
</feature>
<dbReference type="InterPro" id="IPR051408">
    <property type="entry name" value="Phosphate_transprt_permease"/>
</dbReference>
<dbReference type="PANTHER" id="PTHR42922">
    <property type="entry name" value="PHOSPHATE TRANSPORT SYSTEM PERMEASE PROTEIN PSTA"/>
    <property type="match status" value="1"/>
</dbReference>
<evidence type="ECO:0000256" key="8">
    <source>
        <dbReference type="ARBA" id="ARBA00023136"/>
    </source>
</evidence>
<feature type="transmembrane region" description="Helical" evidence="10">
    <location>
        <begin position="37"/>
        <end position="58"/>
    </location>
</feature>
<organism evidence="12">
    <name type="scientific">freshwater metagenome</name>
    <dbReference type="NCBI Taxonomy" id="449393"/>
    <lineage>
        <taxon>unclassified sequences</taxon>
        <taxon>metagenomes</taxon>
        <taxon>ecological metagenomes</taxon>
    </lineage>
</organism>
<keyword evidence="3" id="KW-0813">Transport</keyword>
<dbReference type="EMBL" id="CAFBMR010000028">
    <property type="protein sequence ID" value="CAB4912317.1"/>
    <property type="molecule type" value="Genomic_DNA"/>
</dbReference>
<keyword evidence="6 10" id="KW-0812">Transmembrane</keyword>
<reference evidence="12" key="1">
    <citation type="submission" date="2020-05" db="EMBL/GenBank/DDBJ databases">
        <authorList>
            <person name="Chiriac C."/>
            <person name="Salcher M."/>
            <person name="Ghai R."/>
            <person name="Kavagutti S V."/>
        </authorList>
    </citation>
    <scope>NUCLEOTIDE SEQUENCE</scope>
</reference>
<dbReference type="Pfam" id="PF00528">
    <property type="entry name" value="BPD_transp_1"/>
    <property type="match status" value="1"/>
</dbReference>
<dbReference type="GO" id="GO:0035435">
    <property type="term" value="P:phosphate ion transmembrane transport"/>
    <property type="evidence" value="ECO:0007669"/>
    <property type="project" value="InterPro"/>
</dbReference>
<keyword evidence="7 10" id="KW-1133">Transmembrane helix</keyword>
<accession>A0A6J7GUZ2</accession>
<comment type="similarity">
    <text evidence="2">Belongs to the binding-protein-dependent transport system permease family. CysTW subfamily.</text>
</comment>
<dbReference type="AlphaFoldDB" id="A0A6J7GUZ2"/>
<evidence type="ECO:0000256" key="6">
    <source>
        <dbReference type="ARBA" id="ARBA00022692"/>
    </source>
</evidence>
<dbReference type="Gene3D" id="1.10.3720.10">
    <property type="entry name" value="MetI-like"/>
    <property type="match status" value="1"/>
</dbReference>
<evidence type="ECO:0000256" key="5">
    <source>
        <dbReference type="ARBA" id="ARBA00022592"/>
    </source>
</evidence>
<gene>
    <name evidence="12" type="ORF">UFOPK3610_00890</name>
</gene>
<dbReference type="NCBIfam" id="TIGR00974">
    <property type="entry name" value="3a0107s02c"/>
    <property type="match status" value="1"/>
</dbReference>
<keyword evidence="5" id="KW-0592">Phosphate transport</keyword>
<evidence type="ECO:0000259" key="11">
    <source>
        <dbReference type="PROSITE" id="PS50928"/>
    </source>
</evidence>
<evidence type="ECO:0000256" key="10">
    <source>
        <dbReference type="SAM" id="Phobius"/>
    </source>
</evidence>
<evidence type="ECO:0000313" key="12">
    <source>
        <dbReference type="EMBL" id="CAB4912317.1"/>
    </source>
</evidence>
<comment type="subcellular location">
    <subcellularLocation>
        <location evidence="1">Cell membrane</location>
        <topology evidence="1">Multi-pass membrane protein</topology>
    </subcellularLocation>
</comment>
<evidence type="ECO:0000256" key="1">
    <source>
        <dbReference type="ARBA" id="ARBA00004651"/>
    </source>
</evidence>
<name>A0A6J7GUZ2_9ZZZZ</name>
<dbReference type="CDD" id="cd06261">
    <property type="entry name" value="TM_PBP2"/>
    <property type="match status" value="1"/>
</dbReference>
<evidence type="ECO:0000256" key="7">
    <source>
        <dbReference type="ARBA" id="ARBA00022989"/>
    </source>
</evidence>
<protein>
    <submittedName>
        <fullName evidence="12">Unannotated protein</fullName>
    </submittedName>
</protein>
<feature type="transmembrane region" description="Helical" evidence="10">
    <location>
        <begin position="223"/>
        <end position="240"/>
    </location>
</feature>
<feature type="transmembrane region" description="Helical" evidence="10">
    <location>
        <begin position="151"/>
        <end position="181"/>
    </location>
</feature>
<dbReference type="GO" id="GO:0005315">
    <property type="term" value="F:phosphate transmembrane transporter activity"/>
    <property type="evidence" value="ECO:0007669"/>
    <property type="project" value="InterPro"/>
</dbReference>
<keyword evidence="8 10" id="KW-0472">Membrane</keyword>
<keyword evidence="4" id="KW-1003">Cell membrane</keyword>
<feature type="transmembrane region" description="Helical" evidence="10">
    <location>
        <begin position="193"/>
        <end position="217"/>
    </location>
</feature>
<feature type="domain" description="ABC transmembrane type-1" evidence="11">
    <location>
        <begin position="155"/>
        <end position="358"/>
    </location>
</feature>
<evidence type="ECO:0000256" key="3">
    <source>
        <dbReference type="ARBA" id="ARBA00022448"/>
    </source>
</evidence>
<evidence type="ECO:0000256" key="2">
    <source>
        <dbReference type="ARBA" id="ARBA00007069"/>
    </source>
</evidence>
<feature type="transmembrane region" description="Helical" evidence="10">
    <location>
        <begin position="64"/>
        <end position="84"/>
    </location>
</feature>
<evidence type="ECO:0000256" key="9">
    <source>
        <dbReference type="SAM" id="MobiDB-lite"/>
    </source>
</evidence>
<sequence>MPSVNATKRTVLGVRPDPSVDVPESKVALRKVRRSDIYSALGSLAASLALTGLIFTTLTPFNGAIGFLVVWFVSFVVFYALLTSFDEDAQAVRDRIAGVVIRTLAAIVVGVLVFVIVFTAGKGWEVLVNANFFTQDMSDAGPLDPLIVGGIIHAVVGTLIEIAIALAIVIPLGLAVAVYLTEIPSKFSRIVRTIVEAMTALPSIVAGLFIYATLIMILTKQQSGFAAAMAIGIMMLPIIIRSADVALRLVPGTLKEASYALGSSQWSTVRYVTLPTAKSGLATSIILGTARGIGETSPVLLCAGFTAAMNWNPFEGPMISLPLAVFEFVKSPEPTMIARGFGTAVVLLGLVLVMFVIARYFGGKGPGALSKSQLKARQRHSARDLERITAANEQSTSMSSDRKAQ</sequence>
<dbReference type="InterPro" id="IPR035906">
    <property type="entry name" value="MetI-like_sf"/>
</dbReference>
<dbReference type="PANTHER" id="PTHR42922:SF1">
    <property type="entry name" value="PHOSPHATE TRANSPORT SYSTEM PERMEASE PROTEIN PSTA"/>
    <property type="match status" value="1"/>
</dbReference>
<dbReference type="InterPro" id="IPR000515">
    <property type="entry name" value="MetI-like"/>
</dbReference>
<feature type="transmembrane region" description="Helical" evidence="10">
    <location>
        <begin position="96"/>
        <end position="118"/>
    </location>
</feature>
<dbReference type="SUPFAM" id="SSF161098">
    <property type="entry name" value="MetI-like"/>
    <property type="match status" value="1"/>
</dbReference>